<evidence type="ECO:0000259" key="2">
    <source>
        <dbReference type="PROSITE" id="PS00036"/>
    </source>
</evidence>
<dbReference type="SUPFAM" id="SSF57959">
    <property type="entry name" value="Leucine zipper domain"/>
    <property type="match status" value="1"/>
</dbReference>
<gene>
    <name evidence="3" type="ORF">g.15555</name>
</gene>
<dbReference type="GO" id="GO:0003700">
    <property type="term" value="F:DNA-binding transcription factor activity"/>
    <property type="evidence" value="ECO:0007669"/>
    <property type="project" value="InterPro"/>
</dbReference>
<dbReference type="Gene3D" id="1.20.5.170">
    <property type="match status" value="1"/>
</dbReference>
<name>A0A1B6FB44_9HEMI</name>
<accession>A0A1B6FB44</accession>
<sequence>MDSGGSCYVPAAAQTFTRIIPVNSNFIHPGQFSQIATGTTETYNRTNCNTSYQNVSYDGSSDFNFITSNTCHPHKLCSNNRSSQNLYYNHPRETLVNPKNYSSLNNSSESSGLEVKNDCHWVESIPMSIKDQCGSFNHENGLTQLSHIEDLLNNESPMSRRIIGMPHLHENVAQDDRSQVNNLSFPTSSKRVTPTAPLWTQNSGDQLLPDLTTLLEVTEDIDEIISPLPPYVNHDTNKLRNEHLDFTPLSASQSEIQVDFQEGLITSNYVAETPNGNFFAAKEHENAQDGLQNIQGGKMRAENVLLHSESSSETSSNCSFYPLVNRRIKREPRTDNGFINLDMVASGTPLDEQEIRNKVKIKNNLASKKSRDKQKEEFRMQVETCENLRRDNKVLKRTLEKLEEVLEIIELKRRKY</sequence>
<organism evidence="3">
    <name type="scientific">Cuerna arida</name>
    <dbReference type="NCBI Taxonomy" id="1464854"/>
    <lineage>
        <taxon>Eukaryota</taxon>
        <taxon>Metazoa</taxon>
        <taxon>Ecdysozoa</taxon>
        <taxon>Arthropoda</taxon>
        <taxon>Hexapoda</taxon>
        <taxon>Insecta</taxon>
        <taxon>Pterygota</taxon>
        <taxon>Neoptera</taxon>
        <taxon>Paraneoptera</taxon>
        <taxon>Hemiptera</taxon>
        <taxon>Auchenorrhyncha</taxon>
        <taxon>Membracoidea</taxon>
        <taxon>Cicadellidae</taxon>
        <taxon>Cicadellinae</taxon>
        <taxon>Proconiini</taxon>
        <taxon>Cuerna</taxon>
    </lineage>
</organism>
<keyword evidence="1" id="KW-0175">Coiled coil</keyword>
<dbReference type="CDD" id="cd14686">
    <property type="entry name" value="bZIP"/>
    <property type="match status" value="1"/>
</dbReference>
<reference evidence="3" key="1">
    <citation type="submission" date="2015-11" db="EMBL/GenBank/DDBJ databases">
        <title>De novo transcriptome assembly of four potential Pierce s Disease insect vectors from Arizona vineyards.</title>
        <authorList>
            <person name="Tassone E.E."/>
        </authorList>
    </citation>
    <scope>NUCLEOTIDE SEQUENCE</scope>
</reference>
<dbReference type="GO" id="GO:0005634">
    <property type="term" value="C:nucleus"/>
    <property type="evidence" value="ECO:0007669"/>
    <property type="project" value="UniProtKB-ARBA"/>
</dbReference>
<dbReference type="EMBL" id="GECZ01022381">
    <property type="protein sequence ID" value="JAS47388.1"/>
    <property type="molecule type" value="Transcribed_RNA"/>
</dbReference>
<dbReference type="InterPro" id="IPR004827">
    <property type="entry name" value="bZIP"/>
</dbReference>
<evidence type="ECO:0000256" key="1">
    <source>
        <dbReference type="SAM" id="Coils"/>
    </source>
</evidence>
<protein>
    <recommendedName>
        <fullName evidence="2">BZIP domain-containing protein</fullName>
    </recommendedName>
</protein>
<proteinExistence type="predicted"/>
<dbReference type="AlphaFoldDB" id="A0A1B6FB44"/>
<dbReference type="InterPro" id="IPR046347">
    <property type="entry name" value="bZIP_sf"/>
</dbReference>
<feature type="coiled-coil region" evidence="1">
    <location>
        <begin position="385"/>
        <end position="415"/>
    </location>
</feature>
<dbReference type="PROSITE" id="PS00036">
    <property type="entry name" value="BZIP_BASIC"/>
    <property type="match status" value="1"/>
</dbReference>
<evidence type="ECO:0000313" key="3">
    <source>
        <dbReference type="EMBL" id="JAS47388.1"/>
    </source>
</evidence>
<feature type="domain" description="BZIP" evidence="2">
    <location>
        <begin position="358"/>
        <end position="373"/>
    </location>
</feature>